<keyword evidence="1" id="KW-1133">Transmembrane helix</keyword>
<evidence type="ECO:0000313" key="3">
    <source>
        <dbReference type="EMBL" id="ENO18956.1"/>
    </source>
</evidence>
<reference evidence="3 4" key="1">
    <citation type="submission" date="2013-03" db="EMBL/GenBank/DDBJ databases">
        <title>Reference genome for the Human Microbiome Project.</title>
        <authorList>
            <person name="Aqrawi P."/>
            <person name="Ayvaz T."/>
            <person name="Bess C."/>
            <person name="Blankenburg K."/>
            <person name="Coyle M."/>
            <person name="Deng J."/>
            <person name="Forbes L."/>
            <person name="Fowler G."/>
            <person name="Francisco L."/>
            <person name="Fu Q."/>
            <person name="Gibbs R."/>
            <person name="Gross S."/>
            <person name="Gubbala S."/>
            <person name="Hale W."/>
            <person name="Hemphill L."/>
            <person name="Highlander S."/>
            <person name="Hirani K."/>
            <person name="Jackson L."/>
            <person name="Jakkamsetti A."/>
            <person name="Javaid M."/>
            <person name="Jayaseelan J.C."/>
            <person name="Jiang H."/>
            <person name="Joshi V."/>
            <person name="Korchina V."/>
            <person name="Kovar C."/>
            <person name="Lara F."/>
            <person name="Lee S."/>
            <person name="Liu Y."/>
            <person name="Mata R."/>
            <person name="Mathew T."/>
            <person name="Munidasa M."/>
            <person name="Muzny D."/>
            <person name="Nazareth L."/>
            <person name="Ngo R."/>
            <person name="Nguyen L."/>
            <person name="Nguyen N."/>
            <person name="Okwuonu G."/>
            <person name="Ongeri F."/>
            <person name="Palculict T."/>
            <person name="Patil S."/>
            <person name="Petrosino J."/>
            <person name="Pham C."/>
            <person name="Pham P."/>
            <person name="Pu L.-L."/>
            <person name="Qin X."/>
            <person name="Qu J."/>
            <person name="Reid J."/>
            <person name="Ross M."/>
            <person name="Ruth R."/>
            <person name="Saada N."/>
            <person name="San Lucas F."/>
            <person name="Santibanez J."/>
            <person name="Shang Y."/>
            <person name="Simmons D."/>
            <person name="Song X.-Z."/>
            <person name="Tang L.-Y."/>
            <person name="Thornton R."/>
            <person name="Warren J."/>
            <person name="Weissenberger G."/>
            <person name="Wilczek-Boney K."/>
            <person name="Worley K."/>
            <person name="Youmans B."/>
            <person name="Zhang J."/>
            <person name="Zhang L."/>
            <person name="Zhao Z."/>
            <person name="Zhou C."/>
            <person name="Zhu D."/>
            <person name="Zhu Y."/>
        </authorList>
    </citation>
    <scope>NUCLEOTIDE SEQUENCE [LARGE SCALE GENOMIC DNA]</scope>
    <source>
        <strain evidence="3 4">F0333</strain>
    </source>
</reference>
<dbReference type="Proteomes" id="UP000013015">
    <property type="component" value="Unassembled WGS sequence"/>
</dbReference>
<dbReference type="InterPro" id="IPR018476">
    <property type="entry name" value="GlyceroP-diester-Pdiesterase_M"/>
</dbReference>
<dbReference type="PATRIC" id="fig|888050.3.peg.285"/>
<evidence type="ECO:0000256" key="1">
    <source>
        <dbReference type="SAM" id="Phobius"/>
    </source>
</evidence>
<dbReference type="HOGENOM" id="CLU_036814_0_1_11"/>
<keyword evidence="1" id="KW-0472">Membrane</keyword>
<feature type="transmembrane region" description="Helical" evidence="1">
    <location>
        <begin position="27"/>
        <end position="50"/>
    </location>
</feature>
<feature type="domain" description="Glycerophosphoryl diester phosphodiesterase membrane" evidence="2">
    <location>
        <begin position="182"/>
        <end position="289"/>
    </location>
</feature>
<dbReference type="STRING" id="888050.HMPREF9004_0291"/>
<evidence type="ECO:0000313" key="4">
    <source>
        <dbReference type="Proteomes" id="UP000013015"/>
    </source>
</evidence>
<sequence length="314" mass="34642">MIPFRPLGLGELFSGAIEILRFAAAPLFLIPLVPMLILGVFEGFMTYWSFSSLDSFTRQLSYASTDDVPRILSGFFLPLFSGLFISVALMGIVSFLVMGPLYIISSDAVIRRKVDVREAFSRFWPRLIPMIGTAVLFTLMSFAIILLASGIGMLPMIGIIGDVINDVEVTPGRIGVIVLVTLLCTLVAFLSLVFVQIRFLYAYPACTLEGLGPLPALKRSWELTRGVFWRTLGRYLLVSVAIGALTSILSSLFRLFFFGAPDLSLAFSAVLSALISALTMPLLVSFLTLMYTDERMRRENFGVVLEQAYKARLG</sequence>
<keyword evidence="1" id="KW-0812">Transmembrane</keyword>
<name>N6X5D8_9ACTO</name>
<dbReference type="EMBL" id="AQHZ01000005">
    <property type="protein sequence ID" value="ENO18956.1"/>
    <property type="molecule type" value="Genomic_DNA"/>
</dbReference>
<dbReference type="eggNOG" id="COG5180">
    <property type="taxonomic scope" value="Bacteria"/>
</dbReference>
<organism evidence="3 4">
    <name type="scientific">Schaalia cardiffensis F0333</name>
    <dbReference type="NCBI Taxonomy" id="888050"/>
    <lineage>
        <taxon>Bacteria</taxon>
        <taxon>Bacillati</taxon>
        <taxon>Actinomycetota</taxon>
        <taxon>Actinomycetes</taxon>
        <taxon>Actinomycetales</taxon>
        <taxon>Actinomycetaceae</taxon>
        <taxon>Schaalia</taxon>
    </lineage>
</organism>
<keyword evidence="4" id="KW-1185">Reference proteome</keyword>
<protein>
    <recommendedName>
        <fullName evidence="2">Glycerophosphoryl diester phosphodiesterase membrane domain-containing protein</fullName>
    </recommendedName>
</protein>
<feature type="transmembrane region" description="Helical" evidence="1">
    <location>
        <begin position="70"/>
        <end position="103"/>
    </location>
</feature>
<accession>N6X5D8</accession>
<feature type="transmembrane region" description="Helical" evidence="1">
    <location>
        <begin position="127"/>
        <end position="154"/>
    </location>
</feature>
<evidence type="ECO:0000259" key="2">
    <source>
        <dbReference type="Pfam" id="PF10110"/>
    </source>
</evidence>
<feature type="transmembrane region" description="Helical" evidence="1">
    <location>
        <begin position="263"/>
        <end position="289"/>
    </location>
</feature>
<proteinExistence type="predicted"/>
<dbReference type="AlphaFoldDB" id="N6X5D8"/>
<gene>
    <name evidence="3" type="ORF">HMPREF9004_0291</name>
</gene>
<feature type="transmembrane region" description="Helical" evidence="1">
    <location>
        <begin position="174"/>
        <end position="195"/>
    </location>
</feature>
<dbReference type="Pfam" id="PF10110">
    <property type="entry name" value="GPDPase_memb"/>
    <property type="match status" value="1"/>
</dbReference>
<feature type="transmembrane region" description="Helical" evidence="1">
    <location>
        <begin position="235"/>
        <end position="257"/>
    </location>
</feature>
<comment type="caution">
    <text evidence="3">The sequence shown here is derived from an EMBL/GenBank/DDBJ whole genome shotgun (WGS) entry which is preliminary data.</text>
</comment>